<organism evidence="1 2">
    <name type="scientific">Candidatus Enterocloster faecavium</name>
    <dbReference type="NCBI Taxonomy" id="2838560"/>
    <lineage>
        <taxon>Bacteria</taxon>
        <taxon>Bacillati</taxon>
        <taxon>Bacillota</taxon>
        <taxon>Clostridia</taxon>
        <taxon>Lachnospirales</taxon>
        <taxon>Lachnospiraceae</taxon>
        <taxon>Enterocloster</taxon>
    </lineage>
</organism>
<reference evidence="1" key="2">
    <citation type="submission" date="2021-04" db="EMBL/GenBank/DDBJ databases">
        <authorList>
            <person name="Gilroy R."/>
        </authorList>
    </citation>
    <scope>NUCLEOTIDE SEQUENCE</scope>
    <source>
        <strain evidence="1">CHK188-4685</strain>
    </source>
</reference>
<comment type="caution">
    <text evidence="1">The sequence shown here is derived from an EMBL/GenBank/DDBJ whole genome shotgun (WGS) entry which is preliminary data.</text>
</comment>
<sequence>MPIGKPNAQTIASEKYQKKVGYMTKGFKIKREVAERFEKACEAAGVSQAAQITELMLSFAKEQEEKNRK</sequence>
<reference evidence="1" key="1">
    <citation type="journal article" date="2021" name="PeerJ">
        <title>Extensive microbial diversity within the chicken gut microbiome revealed by metagenomics and culture.</title>
        <authorList>
            <person name="Gilroy R."/>
            <person name="Ravi A."/>
            <person name="Getino M."/>
            <person name="Pursley I."/>
            <person name="Horton D.L."/>
            <person name="Alikhan N.F."/>
            <person name="Baker D."/>
            <person name="Gharbi K."/>
            <person name="Hall N."/>
            <person name="Watson M."/>
            <person name="Adriaenssens E.M."/>
            <person name="Foster-Nyarko E."/>
            <person name="Jarju S."/>
            <person name="Secka A."/>
            <person name="Antonio M."/>
            <person name="Oren A."/>
            <person name="Chaudhuri R.R."/>
            <person name="La Ragione R."/>
            <person name="Hildebrand F."/>
            <person name="Pallen M.J."/>
        </authorList>
    </citation>
    <scope>NUCLEOTIDE SEQUENCE</scope>
    <source>
        <strain evidence="1">CHK188-4685</strain>
    </source>
</reference>
<gene>
    <name evidence="1" type="ORF">H9716_12150</name>
</gene>
<dbReference type="Proteomes" id="UP000886804">
    <property type="component" value="Unassembled WGS sequence"/>
</dbReference>
<protein>
    <submittedName>
        <fullName evidence="1">Chemotaxis protein</fullName>
    </submittedName>
</protein>
<evidence type="ECO:0000313" key="2">
    <source>
        <dbReference type="Proteomes" id="UP000886804"/>
    </source>
</evidence>
<evidence type="ECO:0000313" key="1">
    <source>
        <dbReference type="EMBL" id="HJB08591.1"/>
    </source>
</evidence>
<dbReference type="AlphaFoldDB" id="A0A9D2L9W8"/>
<name>A0A9D2L9W8_9FIRM</name>
<accession>A0A9D2L9W8</accession>
<dbReference type="EMBL" id="DWYS01000145">
    <property type="protein sequence ID" value="HJB08591.1"/>
    <property type="molecule type" value="Genomic_DNA"/>
</dbReference>
<proteinExistence type="predicted"/>